<protein>
    <submittedName>
        <fullName evidence="10">D-methionine transport system ATP-binding protein</fullName>
    </submittedName>
</protein>
<dbReference type="GO" id="GO:0006865">
    <property type="term" value="P:amino acid transport"/>
    <property type="evidence" value="ECO:0007669"/>
    <property type="project" value="UniProtKB-KW"/>
</dbReference>
<dbReference type="GO" id="GO:0005886">
    <property type="term" value="C:plasma membrane"/>
    <property type="evidence" value="ECO:0007669"/>
    <property type="project" value="UniProtKB-ARBA"/>
</dbReference>
<keyword evidence="11" id="KW-1185">Reference proteome</keyword>
<dbReference type="PANTHER" id="PTHR43166">
    <property type="entry name" value="AMINO ACID IMPORT ATP-BINDING PROTEIN"/>
    <property type="match status" value="1"/>
</dbReference>
<dbReference type="InterPro" id="IPR045865">
    <property type="entry name" value="ACT-like_dom_sf"/>
</dbReference>
<name>A0A2U1E362_9FIRM</name>
<evidence type="ECO:0000313" key="11">
    <source>
        <dbReference type="Proteomes" id="UP000245793"/>
    </source>
</evidence>
<organism evidence="10 11">
    <name type="scientific">Ezakiella coagulans</name>
    <dbReference type="NCBI Taxonomy" id="46507"/>
    <lineage>
        <taxon>Bacteria</taxon>
        <taxon>Bacillati</taxon>
        <taxon>Bacillota</taxon>
        <taxon>Tissierellia</taxon>
        <taxon>Ezakiella</taxon>
    </lineage>
</organism>
<dbReference type="AlphaFoldDB" id="A0A2U1E362"/>
<evidence type="ECO:0000256" key="3">
    <source>
        <dbReference type="ARBA" id="ARBA00022475"/>
    </source>
</evidence>
<dbReference type="PROSITE" id="PS50893">
    <property type="entry name" value="ABC_TRANSPORTER_2"/>
    <property type="match status" value="1"/>
</dbReference>
<dbReference type="RefSeq" id="WP_116480166.1">
    <property type="nucleotide sequence ID" value="NZ_CP096650.1"/>
</dbReference>
<evidence type="ECO:0000259" key="9">
    <source>
        <dbReference type="PROSITE" id="PS50893"/>
    </source>
</evidence>
<evidence type="ECO:0000256" key="5">
    <source>
        <dbReference type="ARBA" id="ARBA00022840"/>
    </source>
</evidence>
<dbReference type="FunFam" id="3.40.50.300:FF:000056">
    <property type="entry name" value="Cell division ATP-binding protein FtsE"/>
    <property type="match status" value="1"/>
</dbReference>
<sequence>MIEAKNLTKEYHVDGQRFKAVDNVSFEVDKGDIFAIIGLSGAGKSTLVRLLNRLEEPDEGNVFIDGVDIMSLREKELLEIRKKIAFIFQNFNLFNQYSVLENVMYPLNLTNKKVDKKKVAREVLDYVGLISKEKAFPKELSGGQRQRVAIARALVTRPEIILSDEATSALDPESTRIITDLYKRARDDFETTTIMITHQMEVAKDTSNKIAVMEKGRIIESNDTVELFRSPKSKLAQSFVKKAAPSNIIDVSSFKGVVKRLSYTKLTVNTPVLNDTIKKFDVNINLIEGNINNISNDQVGYMIVEFTGEDAEIFKALQFLKEHNVEISEVL</sequence>
<dbReference type="Gene3D" id="3.40.50.300">
    <property type="entry name" value="P-loop containing nucleotide triphosphate hydrolases"/>
    <property type="match status" value="1"/>
</dbReference>
<dbReference type="InterPro" id="IPR027417">
    <property type="entry name" value="P-loop_NTPase"/>
</dbReference>
<keyword evidence="7" id="KW-0029">Amino-acid transport</keyword>
<evidence type="ECO:0000256" key="4">
    <source>
        <dbReference type="ARBA" id="ARBA00022741"/>
    </source>
</evidence>
<dbReference type="GO" id="GO:0005524">
    <property type="term" value="F:ATP binding"/>
    <property type="evidence" value="ECO:0007669"/>
    <property type="project" value="UniProtKB-KW"/>
</dbReference>
<dbReference type="InterPro" id="IPR003593">
    <property type="entry name" value="AAA+_ATPase"/>
</dbReference>
<evidence type="ECO:0000256" key="7">
    <source>
        <dbReference type="ARBA" id="ARBA00022970"/>
    </source>
</evidence>
<evidence type="ECO:0000256" key="1">
    <source>
        <dbReference type="ARBA" id="ARBA00005417"/>
    </source>
</evidence>
<dbReference type="SMART" id="SM00382">
    <property type="entry name" value="AAA"/>
    <property type="match status" value="1"/>
</dbReference>
<keyword evidence="5 10" id="KW-0067">ATP-binding</keyword>
<accession>A0A2U1E362</accession>
<dbReference type="Proteomes" id="UP000245793">
    <property type="component" value="Unassembled WGS sequence"/>
</dbReference>
<gene>
    <name evidence="10" type="ORF">C7381_10593</name>
</gene>
<dbReference type="PROSITE" id="PS00211">
    <property type="entry name" value="ABC_TRANSPORTER_1"/>
    <property type="match status" value="1"/>
</dbReference>
<keyword evidence="4" id="KW-0547">Nucleotide-binding</keyword>
<dbReference type="Gene3D" id="3.30.70.260">
    <property type="match status" value="1"/>
</dbReference>
<dbReference type="PANTHER" id="PTHR43166:SF30">
    <property type="entry name" value="METHIONINE IMPORT ATP-BINDING PROTEIN METN"/>
    <property type="match status" value="1"/>
</dbReference>
<dbReference type="InterPro" id="IPR003439">
    <property type="entry name" value="ABC_transporter-like_ATP-bd"/>
</dbReference>
<dbReference type="Pfam" id="PF09383">
    <property type="entry name" value="NIL"/>
    <property type="match status" value="1"/>
</dbReference>
<proteinExistence type="inferred from homology"/>
<keyword evidence="6" id="KW-1278">Translocase</keyword>
<keyword evidence="8" id="KW-0472">Membrane</keyword>
<dbReference type="GO" id="GO:0016887">
    <property type="term" value="F:ATP hydrolysis activity"/>
    <property type="evidence" value="ECO:0007669"/>
    <property type="project" value="InterPro"/>
</dbReference>
<dbReference type="InterPro" id="IPR017871">
    <property type="entry name" value="ABC_transporter-like_CS"/>
</dbReference>
<evidence type="ECO:0000313" key="10">
    <source>
        <dbReference type="EMBL" id="PVY94387.1"/>
    </source>
</evidence>
<evidence type="ECO:0000256" key="6">
    <source>
        <dbReference type="ARBA" id="ARBA00022967"/>
    </source>
</evidence>
<dbReference type="Pfam" id="PF00005">
    <property type="entry name" value="ABC_tran"/>
    <property type="match status" value="1"/>
</dbReference>
<dbReference type="SUPFAM" id="SSF52540">
    <property type="entry name" value="P-loop containing nucleoside triphosphate hydrolases"/>
    <property type="match status" value="1"/>
</dbReference>
<dbReference type="SUPFAM" id="SSF55021">
    <property type="entry name" value="ACT-like"/>
    <property type="match status" value="1"/>
</dbReference>
<evidence type="ECO:0000256" key="2">
    <source>
        <dbReference type="ARBA" id="ARBA00022448"/>
    </source>
</evidence>
<dbReference type="InterPro" id="IPR050086">
    <property type="entry name" value="MetN_ABC_transporter-like"/>
</dbReference>
<comment type="caution">
    <text evidence="10">The sequence shown here is derived from an EMBL/GenBank/DDBJ whole genome shotgun (WGS) entry which is preliminary data.</text>
</comment>
<dbReference type="InterPro" id="IPR018449">
    <property type="entry name" value="NIL_domain"/>
</dbReference>
<evidence type="ECO:0000256" key="8">
    <source>
        <dbReference type="ARBA" id="ARBA00023136"/>
    </source>
</evidence>
<dbReference type="SMART" id="SM00930">
    <property type="entry name" value="NIL"/>
    <property type="match status" value="1"/>
</dbReference>
<keyword evidence="3" id="KW-1003">Cell membrane</keyword>
<reference evidence="10 11" key="1">
    <citation type="submission" date="2018-04" db="EMBL/GenBank/DDBJ databases">
        <title>Genomic Encyclopedia of Type Strains, Phase IV (KMG-IV): sequencing the most valuable type-strain genomes for metagenomic binning, comparative biology and taxonomic classification.</title>
        <authorList>
            <person name="Goeker M."/>
        </authorList>
    </citation>
    <scope>NUCLEOTIDE SEQUENCE [LARGE SCALE GENOMIC DNA]</scope>
    <source>
        <strain evidence="10 11">DSM 20705</strain>
    </source>
</reference>
<comment type="similarity">
    <text evidence="1">Belongs to the ABC transporter superfamily.</text>
</comment>
<feature type="domain" description="ABC transporter" evidence="9">
    <location>
        <begin position="2"/>
        <end position="240"/>
    </location>
</feature>
<keyword evidence="2" id="KW-0813">Transport</keyword>
<dbReference type="EMBL" id="QEKV01000005">
    <property type="protein sequence ID" value="PVY94387.1"/>
    <property type="molecule type" value="Genomic_DNA"/>
</dbReference>